<accession>B7CB75</accession>
<dbReference type="EMBL" id="ABYT01000078">
    <property type="protein sequence ID" value="EEC89982.1"/>
    <property type="molecule type" value="Genomic_DNA"/>
</dbReference>
<organism evidence="3 4">
    <name type="scientific">Holdemanella biformis DSM 3989</name>
    <dbReference type="NCBI Taxonomy" id="518637"/>
    <lineage>
        <taxon>Bacteria</taxon>
        <taxon>Bacillati</taxon>
        <taxon>Bacillota</taxon>
        <taxon>Erysipelotrichia</taxon>
        <taxon>Erysipelotrichales</taxon>
        <taxon>Erysipelotrichaceae</taxon>
        <taxon>Holdemanella</taxon>
    </lineage>
</organism>
<evidence type="ECO:0000313" key="4">
    <source>
        <dbReference type="Proteomes" id="UP000004315"/>
    </source>
</evidence>
<protein>
    <submittedName>
        <fullName evidence="3">Putative preprotein translocase, SecY subunit</fullName>
    </submittedName>
</protein>
<dbReference type="Pfam" id="PF00344">
    <property type="entry name" value="SecY"/>
    <property type="match status" value="1"/>
</dbReference>
<dbReference type="RefSeq" id="WP_003865238.1">
    <property type="nucleotide sequence ID" value="NZ_DS996842.1"/>
</dbReference>
<feature type="transmembrane region" description="Helical" evidence="2">
    <location>
        <begin position="12"/>
        <end position="30"/>
    </location>
</feature>
<dbReference type="GO" id="GO:0016020">
    <property type="term" value="C:membrane"/>
    <property type="evidence" value="ECO:0007669"/>
    <property type="project" value="InterPro"/>
</dbReference>
<dbReference type="InterPro" id="IPR023201">
    <property type="entry name" value="SecY_dom_sf"/>
</dbReference>
<evidence type="ECO:0000313" key="3">
    <source>
        <dbReference type="EMBL" id="EEC89982.1"/>
    </source>
</evidence>
<feature type="transmembrane region" description="Helical" evidence="2">
    <location>
        <begin position="358"/>
        <end position="379"/>
    </location>
</feature>
<dbReference type="HOGENOM" id="CLU_030313_4_0_9"/>
<evidence type="ECO:0000256" key="2">
    <source>
        <dbReference type="SAM" id="Phobius"/>
    </source>
</evidence>
<feature type="transmembrane region" description="Helical" evidence="2">
    <location>
        <begin position="130"/>
        <end position="149"/>
    </location>
</feature>
<dbReference type="PRINTS" id="PR00303">
    <property type="entry name" value="SECYTRNLCASE"/>
</dbReference>
<dbReference type="GO" id="GO:0015031">
    <property type="term" value="P:protein transport"/>
    <property type="evidence" value="ECO:0007669"/>
    <property type="project" value="InterPro"/>
</dbReference>
<dbReference type="Gene3D" id="1.10.3370.10">
    <property type="entry name" value="SecY subunit domain"/>
    <property type="match status" value="1"/>
</dbReference>
<reference evidence="3 4" key="1">
    <citation type="submission" date="2008-10" db="EMBL/GenBank/DDBJ databases">
        <authorList>
            <person name="Fulton L."/>
            <person name="Clifton S."/>
            <person name="Fulton B."/>
            <person name="Xu J."/>
            <person name="Minx P."/>
            <person name="Pepin K.H."/>
            <person name="Johnson M."/>
            <person name="Bhonagiri V."/>
            <person name="Nash W.E."/>
            <person name="Mardis E.R."/>
            <person name="Wilson R.K."/>
        </authorList>
    </citation>
    <scope>NUCLEOTIDE SEQUENCE [LARGE SCALE GENOMIC DNA]</scope>
    <source>
        <strain evidence="3 4">DSM 3989</strain>
    </source>
</reference>
<feature type="transmembrane region" description="Helical" evidence="2">
    <location>
        <begin position="156"/>
        <end position="176"/>
    </location>
</feature>
<dbReference type="PANTHER" id="PTHR10906">
    <property type="entry name" value="SECY/SEC61-ALPHA FAMILY MEMBER"/>
    <property type="match status" value="1"/>
</dbReference>
<feature type="transmembrane region" description="Helical" evidence="2">
    <location>
        <begin position="182"/>
        <end position="200"/>
    </location>
</feature>
<proteinExistence type="inferred from homology"/>
<keyword evidence="4" id="KW-1185">Reference proteome</keyword>
<feature type="transmembrane region" description="Helical" evidence="2">
    <location>
        <begin position="231"/>
        <end position="257"/>
    </location>
</feature>
<feature type="transmembrane region" description="Helical" evidence="2">
    <location>
        <begin position="61"/>
        <end position="84"/>
    </location>
</feature>
<feature type="transmembrane region" description="Helical" evidence="2">
    <location>
        <begin position="328"/>
        <end position="352"/>
    </location>
</feature>
<keyword evidence="2" id="KW-0812">Transmembrane</keyword>
<comment type="similarity">
    <text evidence="1">Belongs to the SecY/SEC61-alpha family.</text>
</comment>
<dbReference type="STRING" id="518637.EUBIFOR_01450"/>
<reference evidence="3 4" key="2">
    <citation type="submission" date="2008-11" db="EMBL/GenBank/DDBJ databases">
        <title>Draft genome sequence of Eubacterium biforme (DSM 3989).</title>
        <authorList>
            <person name="Sudarsanam P."/>
            <person name="Ley R."/>
            <person name="Guruge J."/>
            <person name="Turnbaugh P.J."/>
            <person name="Mahowald M."/>
            <person name="Liep D."/>
            <person name="Gordon J."/>
        </authorList>
    </citation>
    <scope>NUCLEOTIDE SEQUENCE [LARGE SCALE GENOMIC DNA]</scope>
    <source>
        <strain evidence="3 4">DSM 3989</strain>
    </source>
</reference>
<comment type="caution">
    <text evidence="3">The sequence shown here is derived from an EMBL/GenBank/DDBJ whole genome shotgun (WGS) entry which is preliminary data.</text>
</comment>
<name>B7CB75_9FIRM</name>
<feature type="transmembrane region" description="Helical" evidence="2">
    <location>
        <begin position="277"/>
        <end position="296"/>
    </location>
</feature>
<dbReference type="InterPro" id="IPR002208">
    <property type="entry name" value="SecY/SEC61-alpha"/>
</dbReference>
<dbReference type="Proteomes" id="UP000004315">
    <property type="component" value="Unassembled WGS sequence"/>
</dbReference>
<sequence>MKEKTHLVRNRCLFSIVIILIYFVCHRIPLNGIDMSAYDNLGLDLGSILTLAVNGSNKRCYVMSLGISPYITASLVVTILYAMRSKEAKARTSPKAMNYWITAFTFIVTLVQSIFYALGLKYIDRNLMSILVAIFELMAGASIAQFLLMKNKKYGVGGFAPIIIINMTESLIGILMKSTLEALKIPLIISFVMVIIMMFMEMHEKRIPLQRVSVHNVHAEKNYMAIKYNPIGFMALMFGSAIFMIPQLIIAFIHYFHKSDIINFLYKNFNLSTVFGMSVYIIMMFLFTILLSLLFVNPKDLSDGLLQSGDCIVNVPAGKPTRRYIRKWVLILSCLSGGIMCACLALCMYLQYKGIVDASVAMLPTTFMMLSGFVCSIYLEIRAYRDFDSYKPFI</sequence>
<feature type="transmembrane region" description="Helical" evidence="2">
    <location>
        <begin position="96"/>
        <end position="118"/>
    </location>
</feature>
<dbReference type="OrthoDB" id="2055747at2"/>
<dbReference type="PIRSF" id="PIRSF004557">
    <property type="entry name" value="SecY"/>
    <property type="match status" value="1"/>
</dbReference>
<dbReference type="AlphaFoldDB" id="B7CB75"/>
<dbReference type="eggNOG" id="COG0201">
    <property type="taxonomic scope" value="Bacteria"/>
</dbReference>
<evidence type="ECO:0000256" key="1">
    <source>
        <dbReference type="RuleBase" id="RU004349"/>
    </source>
</evidence>
<keyword evidence="2" id="KW-1133">Transmembrane helix</keyword>
<gene>
    <name evidence="3" type="ORF">EUBIFOR_01450</name>
</gene>
<keyword evidence="2" id="KW-0472">Membrane</keyword>
<dbReference type="SUPFAM" id="SSF103491">
    <property type="entry name" value="Preprotein translocase SecY subunit"/>
    <property type="match status" value="1"/>
</dbReference>